<evidence type="ECO:0000259" key="3">
    <source>
        <dbReference type="Pfam" id="PF19305"/>
    </source>
</evidence>
<dbReference type="PANTHER" id="PTHR16943">
    <property type="entry name" value="2-METHYLCITRATE DEHYDRATASE-RELATED"/>
    <property type="match status" value="1"/>
</dbReference>
<dbReference type="RefSeq" id="WP_011796276.1">
    <property type="nucleotide sequence ID" value="NZ_CP023687.1"/>
</dbReference>
<evidence type="ECO:0000256" key="1">
    <source>
        <dbReference type="ARBA" id="ARBA00006174"/>
    </source>
</evidence>
<protein>
    <submittedName>
        <fullName evidence="4">MmgE/PrpD family protein</fullName>
    </submittedName>
</protein>
<dbReference type="Proteomes" id="UP001242732">
    <property type="component" value="Chromosome"/>
</dbReference>
<dbReference type="InterPro" id="IPR042188">
    <property type="entry name" value="MmgE/PrpD_sf_2"/>
</dbReference>
<sequence length="471" mass="48492">MHTPSPLPEARLVAHLFDQASRPPSPATRERLAQALLDWTTAGLAALDLPAAATMRGIAMEVSPGTGPSRVFGGAAAHPVGAAFANAAIAHLREIDDAHRAAMLHPGVVAVTPVLALAPALGLTRAQAARAVIAGYEVALRLGEALGAGHAGLFHATATAGAVGAAAAAGMAMGLEPDRLHHALGIAATQAAGLWQLVDDGAHAAKSLHPAFAVRNGMAAASAARAGMPGAQAFFTGRRGMYAALSGNGPLDAVDGGLDAPGRLHTATIKAWPACAMLFTPLDATRALMVEHGITGADVQSLRIEVFPHALKIAGVHWPAKPAEASFCLRYVLAVLLHKGALGIADTEAPQPDSPALRALADRMEVVPSDVFQQAFPRRRPARVTATLQGGRQVSAYRELRRGDPEDPYTWAGLQQRMRDFVPAMDDAAAAAIVAWCEAFTDPARDPQPCAPAAALFASAPARGPSTGPSC</sequence>
<accession>A0ABY9AJ62</accession>
<evidence type="ECO:0000313" key="5">
    <source>
        <dbReference type="Proteomes" id="UP001242732"/>
    </source>
</evidence>
<keyword evidence="5" id="KW-1185">Reference proteome</keyword>
<name>A0ABY9AJ62_PARCI</name>
<dbReference type="InterPro" id="IPR042183">
    <property type="entry name" value="MmgE/PrpD_sf_1"/>
</dbReference>
<feature type="domain" description="MmgE/PrpD C-terminal" evidence="3">
    <location>
        <begin position="272"/>
        <end position="427"/>
    </location>
</feature>
<dbReference type="EMBL" id="CP127363">
    <property type="protein sequence ID" value="WIY46990.1"/>
    <property type="molecule type" value="Genomic_DNA"/>
</dbReference>
<dbReference type="Pfam" id="PF19305">
    <property type="entry name" value="MmgE_PrpD_C"/>
    <property type="match status" value="1"/>
</dbReference>
<reference evidence="4 5" key="1">
    <citation type="submission" date="2023-06" db="EMBL/GenBank/DDBJ databases">
        <authorList>
            <person name="Ham H."/>
            <person name="Park D.S."/>
        </authorList>
    </citation>
    <scope>NUCLEOTIDE SEQUENCE [LARGE SCALE GENOMIC DNA]</scope>
    <source>
        <strain evidence="4 5">KACC 17005</strain>
    </source>
</reference>
<dbReference type="Pfam" id="PF03972">
    <property type="entry name" value="MmgE_PrpD_N"/>
    <property type="match status" value="1"/>
</dbReference>
<dbReference type="SUPFAM" id="SSF103378">
    <property type="entry name" value="2-methylcitrate dehydratase PrpD"/>
    <property type="match status" value="1"/>
</dbReference>
<dbReference type="InterPro" id="IPR005656">
    <property type="entry name" value="MmgE_PrpD"/>
</dbReference>
<comment type="similarity">
    <text evidence="1">Belongs to the PrpD family.</text>
</comment>
<proteinExistence type="inferred from homology"/>
<dbReference type="Gene3D" id="1.10.4100.10">
    <property type="entry name" value="2-methylcitrate dehydratase PrpD"/>
    <property type="match status" value="1"/>
</dbReference>
<dbReference type="PANTHER" id="PTHR16943:SF8">
    <property type="entry name" value="2-METHYLCITRATE DEHYDRATASE"/>
    <property type="match status" value="1"/>
</dbReference>
<evidence type="ECO:0000259" key="2">
    <source>
        <dbReference type="Pfam" id="PF03972"/>
    </source>
</evidence>
<dbReference type="InterPro" id="IPR045336">
    <property type="entry name" value="MmgE_PrpD_N"/>
</dbReference>
<feature type="domain" description="MmgE/PrpD N-terminal" evidence="2">
    <location>
        <begin position="24"/>
        <end position="250"/>
    </location>
</feature>
<organism evidence="4 5">
    <name type="scientific">Paracidovorax citrulli</name>
    <name type="common">Acidovorax citrulli</name>
    <dbReference type="NCBI Taxonomy" id="80869"/>
    <lineage>
        <taxon>Bacteria</taxon>
        <taxon>Pseudomonadati</taxon>
        <taxon>Pseudomonadota</taxon>
        <taxon>Betaproteobacteria</taxon>
        <taxon>Burkholderiales</taxon>
        <taxon>Comamonadaceae</taxon>
        <taxon>Paracidovorax</taxon>
    </lineage>
</organism>
<gene>
    <name evidence="4" type="ORF">QRO08_14150</name>
</gene>
<dbReference type="InterPro" id="IPR045337">
    <property type="entry name" value="MmgE_PrpD_C"/>
</dbReference>
<dbReference type="Gene3D" id="3.30.1330.120">
    <property type="entry name" value="2-methylcitrate dehydratase PrpD"/>
    <property type="match status" value="1"/>
</dbReference>
<dbReference type="InterPro" id="IPR036148">
    <property type="entry name" value="MmgE/PrpD_sf"/>
</dbReference>
<evidence type="ECO:0000313" key="4">
    <source>
        <dbReference type="EMBL" id="WIY46990.1"/>
    </source>
</evidence>